<proteinExistence type="predicted"/>
<name>A0A8I6RPJ1_CIMLE</name>
<dbReference type="PROSITE" id="PS51640">
    <property type="entry name" value="MRG"/>
    <property type="match status" value="1"/>
</dbReference>
<dbReference type="RefSeq" id="XP_014249060.1">
    <property type="nucleotide sequence ID" value="XM_014393574.2"/>
</dbReference>
<dbReference type="OrthoDB" id="10044771at2759"/>
<accession>A0A8I6RPJ1</accession>
<evidence type="ECO:0000313" key="10">
    <source>
        <dbReference type="EnsemblMetazoa" id="XP_014249060.1"/>
    </source>
</evidence>
<keyword evidence="5" id="KW-0804">Transcription</keyword>
<dbReference type="EnsemblMetazoa" id="XM_014393574.2">
    <property type="protein sequence ID" value="XP_014249060.1"/>
    <property type="gene ID" value="LOC106666396"/>
</dbReference>
<dbReference type="SMART" id="SM00298">
    <property type="entry name" value="CHROMO"/>
    <property type="match status" value="1"/>
</dbReference>
<feature type="region of interest" description="Disordered" evidence="8">
    <location>
        <begin position="585"/>
        <end position="617"/>
    </location>
</feature>
<dbReference type="GO" id="GO:0006325">
    <property type="term" value="P:chromatin organization"/>
    <property type="evidence" value="ECO:0007669"/>
    <property type="project" value="UniProtKB-KW"/>
</dbReference>
<dbReference type="InterPro" id="IPR053820">
    <property type="entry name" value="MSL3_chromo-like"/>
</dbReference>
<dbReference type="FunFam" id="2.30.30.140:FF:000042">
    <property type="entry name" value="male-specific lethal 3 homolog"/>
    <property type="match status" value="1"/>
</dbReference>
<evidence type="ECO:0000256" key="3">
    <source>
        <dbReference type="ARBA" id="ARBA00022853"/>
    </source>
</evidence>
<evidence type="ECO:0000256" key="1">
    <source>
        <dbReference type="ARBA" id="ARBA00004123"/>
    </source>
</evidence>
<evidence type="ECO:0000313" key="11">
    <source>
        <dbReference type="Proteomes" id="UP000494040"/>
    </source>
</evidence>
<feature type="compositionally biased region" description="Basic and acidic residues" evidence="8">
    <location>
        <begin position="373"/>
        <end position="382"/>
    </location>
</feature>
<protein>
    <recommendedName>
        <fullName evidence="7">Protein male-specific lethal-3</fullName>
    </recommendedName>
</protein>
<evidence type="ECO:0000256" key="7">
    <source>
        <dbReference type="ARBA" id="ARBA00069454"/>
    </source>
</evidence>
<keyword evidence="6" id="KW-0539">Nucleus</keyword>
<evidence type="ECO:0000256" key="4">
    <source>
        <dbReference type="ARBA" id="ARBA00023015"/>
    </source>
</evidence>
<dbReference type="OMA" id="YKGTPDK"/>
<evidence type="ECO:0000259" key="9">
    <source>
        <dbReference type="SMART" id="SM00298"/>
    </source>
</evidence>
<dbReference type="InterPro" id="IPR016197">
    <property type="entry name" value="Chromo-like_dom_sf"/>
</dbReference>
<dbReference type="Gene3D" id="2.30.30.140">
    <property type="match status" value="1"/>
</dbReference>
<dbReference type="GO" id="GO:0005634">
    <property type="term" value="C:nucleus"/>
    <property type="evidence" value="ECO:0007669"/>
    <property type="project" value="UniProtKB-SubCell"/>
</dbReference>
<keyword evidence="2" id="KW-0832">Ubl conjugation</keyword>
<evidence type="ECO:0000256" key="8">
    <source>
        <dbReference type="SAM" id="MobiDB-lite"/>
    </source>
</evidence>
<evidence type="ECO:0000256" key="5">
    <source>
        <dbReference type="ARBA" id="ARBA00023163"/>
    </source>
</evidence>
<dbReference type="InterPro" id="IPR026541">
    <property type="entry name" value="MRG_dom"/>
</dbReference>
<evidence type="ECO:0000256" key="6">
    <source>
        <dbReference type="ARBA" id="ARBA00023242"/>
    </source>
</evidence>
<dbReference type="SUPFAM" id="SSF54160">
    <property type="entry name" value="Chromo domain-like"/>
    <property type="match status" value="1"/>
</dbReference>
<feature type="compositionally biased region" description="Basic and acidic residues" evidence="8">
    <location>
        <begin position="336"/>
        <end position="357"/>
    </location>
</feature>
<organism evidence="10 11">
    <name type="scientific">Cimex lectularius</name>
    <name type="common">Bed bug</name>
    <name type="synonym">Acanthia lectularia</name>
    <dbReference type="NCBI Taxonomy" id="79782"/>
    <lineage>
        <taxon>Eukaryota</taxon>
        <taxon>Metazoa</taxon>
        <taxon>Ecdysozoa</taxon>
        <taxon>Arthropoda</taxon>
        <taxon>Hexapoda</taxon>
        <taxon>Insecta</taxon>
        <taxon>Pterygota</taxon>
        <taxon>Neoptera</taxon>
        <taxon>Paraneoptera</taxon>
        <taxon>Hemiptera</taxon>
        <taxon>Heteroptera</taxon>
        <taxon>Panheteroptera</taxon>
        <taxon>Cimicomorpha</taxon>
        <taxon>Cimicidae</taxon>
        <taxon>Cimex</taxon>
    </lineage>
</organism>
<dbReference type="Gene3D" id="1.10.274.30">
    <property type="entry name" value="MRG domain"/>
    <property type="match status" value="2"/>
</dbReference>
<dbReference type="GO" id="GO:0006355">
    <property type="term" value="P:regulation of DNA-templated transcription"/>
    <property type="evidence" value="ECO:0007669"/>
    <property type="project" value="InterPro"/>
</dbReference>
<dbReference type="PANTHER" id="PTHR10880:SF15">
    <property type="entry name" value="MSL COMPLEX SUBUNIT 3"/>
    <property type="match status" value="1"/>
</dbReference>
<dbReference type="KEGG" id="clec:106666396"/>
<keyword evidence="4" id="KW-0805">Transcription regulation</keyword>
<feature type="region of interest" description="Disordered" evidence="8">
    <location>
        <begin position="105"/>
        <end position="165"/>
    </location>
</feature>
<dbReference type="GO" id="GO:0072487">
    <property type="term" value="C:MSL complex"/>
    <property type="evidence" value="ECO:0007669"/>
    <property type="project" value="TreeGrafter"/>
</dbReference>
<keyword evidence="11" id="KW-1185">Reference proteome</keyword>
<comment type="subcellular location">
    <subcellularLocation>
        <location evidence="1">Nucleus</location>
    </subcellularLocation>
</comment>
<dbReference type="Pfam" id="PF05712">
    <property type="entry name" value="MRG"/>
    <property type="match status" value="1"/>
</dbReference>
<sequence>MVSMRVLRNKFTEGEKVLCYEPDPAKTKVLYDSKVLDIVSRKDENGKKVLEFLIHFQGWNSTWDRFVTEEYVLKDTEENRKLQRELAEKAQLTAGCGNLYRKHIKKRTSGSATRNKDWSSRLSASGGADSGSGSRGSSGVPAEGTSGAAVASAQNRKASGNDEKSDDDWPRFVINFVITPRMRTFLESDYSRIKQENRVVRLPCSPTAVEILQLWMTEYIYSRIRLMCYKKGQLKPVPPNKTSNVTIKNVLTHANLCHEVADGLRVYMDFMLKTVLLYDEERTQYRCFIPSDEFKIKIEDEKMEVDEIKQIDEKVNDNPGLSSKDKLSIKHVKDKQHKESNWEKSKESPVKEKVSKEVKELIRNRLRDLPKEKVKEEKKDNDQYEVCNSLRDDYDRRKSLRPRQQTGEAVTSPLPPPKQSHPPMSSQKAVMIEKRAILRGKIRCSGNRNSQPGAIDISELLGPAANKGPEPLLLRPMAKKDREFLKKISERKLLPETYCEERKPSFLYGAVHLARSLLKMPELLSTAEYDDAKVNLLIEFLKNFMQFLEDHPEWFSDDVYVPNTFGIDLLPMHDDQVKKLKLTTIPSKSSGHKSSHPQQSPSLSCQAQSHEKKEISV</sequence>
<dbReference type="PANTHER" id="PTHR10880">
    <property type="entry name" value="MORTALITY FACTOR 4-LIKE PROTEIN"/>
    <property type="match status" value="1"/>
</dbReference>
<dbReference type="Pfam" id="PF22732">
    <property type="entry name" value="MSL3_chromo-like"/>
    <property type="match status" value="1"/>
</dbReference>
<keyword evidence="3" id="KW-0156">Chromatin regulator</keyword>
<dbReference type="CTD" id="38779"/>
<dbReference type="AlphaFoldDB" id="A0A8I6RPJ1"/>
<dbReference type="Proteomes" id="UP000494040">
    <property type="component" value="Unassembled WGS sequence"/>
</dbReference>
<dbReference type="GO" id="GO:0035267">
    <property type="term" value="C:NuA4 histone acetyltransferase complex"/>
    <property type="evidence" value="ECO:0007669"/>
    <property type="project" value="TreeGrafter"/>
</dbReference>
<feature type="domain" description="Chromo" evidence="9">
    <location>
        <begin position="10"/>
        <end position="90"/>
    </location>
</feature>
<dbReference type="InterPro" id="IPR000953">
    <property type="entry name" value="Chromo/chromo_shadow_dom"/>
</dbReference>
<dbReference type="GeneID" id="106666396"/>
<evidence type="ECO:0000256" key="2">
    <source>
        <dbReference type="ARBA" id="ARBA00022843"/>
    </source>
</evidence>
<dbReference type="InterPro" id="IPR008676">
    <property type="entry name" value="MRG"/>
</dbReference>
<feature type="region of interest" description="Disordered" evidence="8">
    <location>
        <begin position="373"/>
        <end position="428"/>
    </location>
</feature>
<feature type="region of interest" description="Disordered" evidence="8">
    <location>
        <begin position="314"/>
        <end position="357"/>
    </location>
</feature>
<reference evidence="10" key="1">
    <citation type="submission" date="2022-01" db="UniProtKB">
        <authorList>
            <consortium name="EnsemblMetazoa"/>
        </authorList>
    </citation>
    <scope>IDENTIFICATION</scope>
</reference>
<dbReference type="InterPro" id="IPR038217">
    <property type="entry name" value="MRG_C_sf"/>
</dbReference>